<dbReference type="Proteomes" id="UP001497744">
    <property type="component" value="Unassembled WGS sequence"/>
</dbReference>
<sequence>MTPPVDVGECLVEEGEAAEEDLGALSLVIITTDTIPIGFIIVRRMFFGLRLGDEGCGGAADRGEDGGGKRFVSSGAADVTV</sequence>
<keyword evidence="2" id="KW-0812">Transmembrane</keyword>
<gene>
    <name evidence="3" type="ORF">BcabD6B2_39540</name>
</gene>
<organism evidence="3 4">
    <name type="scientific">Babesia caballi</name>
    <dbReference type="NCBI Taxonomy" id="5871"/>
    <lineage>
        <taxon>Eukaryota</taxon>
        <taxon>Sar</taxon>
        <taxon>Alveolata</taxon>
        <taxon>Apicomplexa</taxon>
        <taxon>Aconoidasida</taxon>
        <taxon>Piroplasmida</taxon>
        <taxon>Babesiidae</taxon>
        <taxon>Babesia</taxon>
    </lineage>
</organism>
<dbReference type="RefSeq" id="XP_067716588.1">
    <property type="nucleotide sequence ID" value="XM_067860487.1"/>
</dbReference>
<accession>A0AAV4LXL7</accession>
<dbReference type="EMBL" id="BPLF01000003">
    <property type="protein sequence ID" value="GIX64519.1"/>
    <property type="molecule type" value="Genomic_DNA"/>
</dbReference>
<evidence type="ECO:0000313" key="3">
    <source>
        <dbReference type="EMBL" id="GIX64519.1"/>
    </source>
</evidence>
<evidence type="ECO:0000256" key="2">
    <source>
        <dbReference type="SAM" id="Phobius"/>
    </source>
</evidence>
<reference evidence="3 4" key="1">
    <citation type="submission" date="2021-06" db="EMBL/GenBank/DDBJ databases">
        <title>Genome sequence of Babesia caballi.</title>
        <authorList>
            <person name="Yamagishi J."/>
            <person name="Kidaka T."/>
            <person name="Ochi A."/>
        </authorList>
    </citation>
    <scope>NUCLEOTIDE SEQUENCE [LARGE SCALE GENOMIC DNA]</scope>
    <source>
        <strain evidence="3">USDA-D6B2</strain>
    </source>
</reference>
<protein>
    <submittedName>
        <fullName evidence="3">Potassium transporter 5-like</fullName>
    </submittedName>
</protein>
<feature type="region of interest" description="Disordered" evidence="1">
    <location>
        <begin position="58"/>
        <end position="81"/>
    </location>
</feature>
<keyword evidence="2" id="KW-1133">Transmembrane helix</keyword>
<name>A0AAV4LXL7_BABCB</name>
<comment type="caution">
    <text evidence="3">The sequence shown here is derived from an EMBL/GenBank/DDBJ whole genome shotgun (WGS) entry which is preliminary data.</text>
</comment>
<feature type="transmembrane region" description="Helical" evidence="2">
    <location>
        <begin position="22"/>
        <end position="42"/>
    </location>
</feature>
<dbReference type="AlphaFoldDB" id="A0AAV4LXL7"/>
<keyword evidence="4" id="KW-1185">Reference proteome</keyword>
<evidence type="ECO:0000313" key="4">
    <source>
        <dbReference type="Proteomes" id="UP001497744"/>
    </source>
</evidence>
<evidence type="ECO:0000256" key="1">
    <source>
        <dbReference type="SAM" id="MobiDB-lite"/>
    </source>
</evidence>
<dbReference type="GeneID" id="94196000"/>
<keyword evidence="2" id="KW-0472">Membrane</keyword>
<proteinExistence type="predicted"/>